<dbReference type="OrthoDB" id="3002717at2759"/>
<gene>
    <name evidence="2" type="ORF">BDQ12DRAFT_728297</name>
</gene>
<keyword evidence="1" id="KW-0472">Membrane</keyword>
<accession>A0A5C3LJD6</accession>
<dbReference type="STRING" id="68775.A0A5C3LJD6"/>
<evidence type="ECO:0000313" key="2">
    <source>
        <dbReference type="EMBL" id="TFK32815.1"/>
    </source>
</evidence>
<feature type="transmembrane region" description="Helical" evidence="1">
    <location>
        <begin position="144"/>
        <end position="165"/>
    </location>
</feature>
<dbReference type="Proteomes" id="UP000308652">
    <property type="component" value="Unassembled WGS sequence"/>
</dbReference>
<sequence length="193" mass="21024">MHGGDVELSSSGQLRVIRSDARRYLTVGNMKDGSTSTVIRPAMENALTALEAYQQSWTMMNYLSASLFLRDPEPALARPPIRSVPILGILDINQNMDRFILSAAKAYLNGYVPKDSDLPIGAFINHGVTATQQEERVALTASKLLLITTITLLFIAMILSPVICLGSPMQHRLPFDLESILAVIQQGGGDQPS</sequence>
<protein>
    <submittedName>
        <fullName evidence="2">Uncharacterized protein</fullName>
    </submittedName>
</protein>
<dbReference type="EMBL" id="ML213662">
    <property type="protein sequence ID" value="TFK32815.1"/>
    <property type="molecule type" value="Genomic_DNA"/>
</dbReference>
<dbReference type="AlphaFoldDB" id="A0A5C3LJD6"/>
<organism evidence="2 3">
    <name type="scientific">Crucibulum laeve</name>
    <dbReference type="NCBI Taxonomy" id="68775"/>
    <lineage>
        <taxon>Eukaryota</taxon>
        <taxon>Fungi</taxon>
        <taxon>Dikarya</taxon>
        <taxon>Basidiomycota</taxon>
        <taxon>Agaricomycotina</taxon>
        <taxon>Agaricomycetes</taxon>
        <taxon>Agaricomycetidae</taxon>
        <taxon>Agaricales</taxon>
        <taxon>Agaricineae</taxon>
        <taxon>Nidulariaceae</taxon>
        <taxon>Crucibulum</taxon>
    </lineage>
</organism>
<keyword evidence="1" id="KW-1133">Transmembrane helix</keyword>
<reference evidence="2 3" key="1">
    <citation type="journal article" date="2019" name="Nat. Ecol. Evol.">
        <title>Megaphylogeny resolves global patterns of mushroom evolution.</title>
        <authorList>
            <person name="Varga T."/>
            <person name="Krizsan K."/>
            <person name="Foldi C."/>
            <person name="Dima B."/>
            <person name="Sanchez-Garcia M."/>
            <person name="Sanchez-Ramirez S."/>
            <person name="Szollosi G.J."/>
            <person name="Szarkandi J.G."/>
            <person name="Papp V."/>
            <person name="Albert L."/>
            <person name="Andreopoulos W."/>
            <person name="Angelini C."/>
            <person name="Antonin V."/>
            <person name="Barry K.W."/>
            <person name="Bougher N.L."/>
            <person name="Buchanan P."/>
            <person name="Buyck B."/>
            <person name="Bense V."/>
            <person name="Catcheside P."/>
            <person name="Chovatia M."/>
            <person name="Cooper J."/>
            <person name="Damon W."/>
            <person name="Desjardin D."/>
            <person name="Finy P."/>
            <person name="Geml J."/>
            <person name="Haridas S."/>
            <person name="Hughes K."/>
            <person name="Justo A."/>
            <person name="Karasinski D."/>
            <person name="Kautmanova I."/>
            <person name="Kiss B."/>
            <person name="Kocsube S."/>
            <person name="Kotiranta H."/>
            <person name="LaButti K.M."/>
            <person name="Lechner B.E."/>
            <person name="Liimatainen K."/>
            <person name="Lipzen A."/>
            <person name="Lukacs Z."/>
            <person name="Mihaltcheva S."/>
            <person name="Morgado L.N."/>
            <person name="Niskanen T."/>
            <person name="Noordeloos M.E."/>
            <person name="Ohm R.A."/>
            <person name="Ortiz-Santana B."/>
            <person name="Ovrebo C."/>
            <person name="Racz N."/>
            <person name="Riley R."/>
            <person name="Savchenko A."/>
            <person name="Shiryaev A."/>
            <person name="Soop K."/>
            <person name="Spirin V."/>
            <person name="Szebenyi C."/>
            <person name="Tomsovsky M."/>
            <person name="Tulloss R.E."/>
            <person name="Uehling J."/>
            <person name="Grigoriev I.V."/>
            <person name="Vagvolgyi C."/>
            <person name="Papp T."/>
            <person name="Martin F.M."/>
            <person name="Miettinen O."/>
            <person name="Hibbett D.S."/>
            <person name="Nagy L.G."/>
        </authorList>
    </citation>
    <scope>NUCLEOTIDE SEQUENCE [LARGE SCALE GENOMIC DNA]</scope>
    <source>
        <strain evidence="2 3">CBS 166.37</strain>
    </source>
</reference>
<name>A0A5C3LJD6_9AGAR</name>
<evidence type="ECO:0000313" key="3">
    <source>
        <dbReference type="Proteomes" id="UP000308652"/>
    </source>
</evidence>
<keyword evidence="3" id="KW-1185">Reference proteome</keyword>
<keyword evidence="1" id="KW-0812">Transmembrane</keyword>
<evidence type="ECO:0000256" key="1">
    <source>
        <dbReference type="SAM" id="Phobius"/>
    </source>
</evidence>
<proteinExistence type="predicted"/>